<dbReference type="CDD" id="cd00165">
    <property type="entry name" value="S4"/>
    <property type="match status" value="1"/>
</dbReference>
<comment type="catalytic activity">
    <reaction evidence="1">
        <text>uridine(955/2504/2580) in 23S rRNA = pseudouridine(955/2504/2580) in 23S rRNA</text>
        <dbReference type="Rhea" id="RHEA:42528"/>
        <dbReference type="Rhea" id="RHEA-COMP:10099"/>
        <dbReference type="Rhea" id="RHEA-COMP:10100"/>
        <dbReference type="ChEBI" id="CHEBI:65314"/>
        <dbReference type="ChEBI" id="CHEBI:65315"/>
        <dbReference type="EC" id="5.4.99.24"/>
    </reaction>
</comment>
<evidence type="ECO:0000256" key="9">
    <source>
        <dbReference type="RuleBase" id="RU362028"/>
    </source>
</evidence>
<protein>
    <recommendedName>
        <fullName evidence="9">Pseudouridine synthase</fullName>
        <ecNumber evidence="9">5.4.99.-</ecNumber>
    </recommendedName>
</protein>
<dbReference type="InterPro" id="IPR006145">
    <property type="entry name" value="PsdUridine_synth_RsuA/RluA"/>
</dbReference>
<evidence type="ECO:0000256" key="3">
    <source>
        <dbReference type="ARBA" id="ARBA00010876"/>
    </source>
</evidence>
<keyword evidence="6 9" id="KW-0413">Isomerase</keyword>
<dbReference type="OrthoDB" id="9807829at2"/>
<evidence type="ECO:0000313" key="12">
    <source>
        <dbReference type="Proteomes" id="UP000298685"/>
    </source>
</evidence>
<gene>
    <name evidence="11" type="ORF">D9V78_01190</name>
</gene>
<dbReference type="PROSITE" id="PS01129">
    <property type="entry name" value="PSI_RLU"/>
    <property type="match status" value="1"/>
</dbReference>
<evidence type="ECO:0000256" key="1">
    <source>
        <dbReference type="ARBA" id="ARBA00000381"/>
    </source>
</evidence>
<feature type="domain" description="RNA-binding S4" evidence="10">
    <location>
        <begin position="18"/>
        <end position="75"/>
    </location>
</feature>
<dbReference type="PANTHER" id="PTHR21600:SF92">
    <property type="entry name" value="RIBOSOMAL LARGE SUBUNIT PSEUDOURIDINE SYNTHASE C"/>
    <property type="match status" value="1"/>
</dbReference>
<dbReference type="SUPFAM" id="SSF55174">
    <property type="entry name" value="Alpha-L RNA-binding motif"/>
    <property type="match status" value="1"/>
</dbReference>
<evidence type="ECO:0000256" key="7">
    <source>
        <dbReference type="PIRSR" id="PIRSR606225-1"/>
    </source>
</evidence>
<sequence>MHKKNIFNIKITYDDQKQRIDNFVRKKFHKIPKNALYKMLRTGDIKINTKKIQPDYKLEVGDTLSYYKTIKLKNNNKNILLNNTMKKKFLSYILFEDNHLLILNKPTGIPVHGGSGLKFGIIEIFRLLYSHSHFLELIHRIDRNTSGILMLAKKKSTLKNIHQQFRENKIFKSYTAILHGILDYNIKHVSVPIYKNMKNGKKIITVNPLGKQSTSTFKFKKKINQHTLVEIIPRTGRTHQIRVHAAHIGHPIVFDDIYGHCKLDNNIQVKKKYKQILLHASKIIFYHPDNNKKYHIYAPLEDKFIKFFQNI</sequence>
<dbReference type="InterPro" id="IPR006225">
    <property type="entry name" value="PsdUridine_synth_RluC/D"/>
</dbReference>
<dbReference type="EC" id="5.4.99.-" evidence="9"/>
<evidence type="ECO:0000256" key="8">
    <source>
        <dbReference type="PROSITE-ProRule" id="PRU00182"/>
    </source>
</evidence>
<dbReference type="Pfam" id="PF00849">
    <property type="entry name" value="PseudoU_synth_2"/>
    <property type="match status" value="1"/>
</dbReference>
<dbReference type="Gene3D" id="3.10.290.10">
    <property type="entry name" value="RNA-binding S4 domain"/>
    <property type="match status" value="1"/>
</dbReference>
<feature type="active site" evidence="7">
    <location>
        <position position="142"/>
    </location>
</feature>
<dbReference type="SUPFAM" id="SSF55120">
    <property type="entry name" value="Pseudouridine synthase"/>
    <property type="match status" value="1"/>
</dbReference>
<dbReference type="PROSITE" id="PS50889">
    <property type="entry name" value="S4"/>
    <property type="match status" value="1"/>
</dbReference>
<evidence type="ECO:0000256" key="2">
    <source>
        <dbReference type="ARBA" id="ARBA00002876"/>
    </source>
</evidence>
<dbReference type="InterPro" id="IPR050188">
    <property type="entry name" value="RluA_PseudoU_synthase"/>
</dbReference>
<evidence type="ECO:0000313" key="11">
    <source>
        <dbReference type="EMBL" id="QCI26028.1"/>
    </source>
</evidence>
<dbReference type="PANTHER" id="PTHR21600">
    <property type="entry name" value="MITOCHONDRIAL RNA PSEUDOURIDINE SYNTHASE"/>
    <property type="match status" value="1"/>
</dbReference>
<dbReference type="GO" id="GO:0003723">
    <property type="term" value="F:RNA binding"/>
    <property type="evidence" value="ECO:0007669"/>
    <property type="project" value="UniProtKB-KW"/>
</dbReference>
<evidence type="ECO:0000256" key="5">
    <source>
        <dbReference type="ARBA" id="ARBA00022884"/>
    </source>
</evidence>
<dbReference type="InterPro" id="IPR020103">
    <property type="entry name" value="PsdUridine_synth_cat_dom_sf"/>
</dbReference>
<comment type="similarity">
    <text evidence="3 9">Belongs to the pseudouridine synthase RluA family.</text>
</comment>
<evidence type="ECO:0000256" key="4">
    <source>
        <dbReference type="ARBA" id="ARBA00022552"/>
    </source>
</evidence>
<dbReference type="EMBL" id="CP032999">
    <property type="protein sequence ID" value="QCI26028.1"/>
    <property type="molecule type" value="Genomic_DNA"/>
</dbReference>
<evidence type="ECO:0000256" key="6">
    <source>
        <dbReference type="ARBA" id="ARBA00023235"/>
    </source>
</evidence>
<reference evidence="11 12" key="1">
    <citation type="submission" date="2018-10" db="EMBL/GenBank/DDBJ databases">
        <title>Comparative functional genomics of the obligate endosymbiont Buchnera aphidicola.</title>
        <authorList>
            <person name="Chong R.A."/>
        </authorList>
    </citation>
    <scope>NUCLEOTIDE SEQUENCE [LARGE SCALE GENOMIC DNA]</scope>
    <source>
        <strain evidence="11 12">Ska</strain>
    </source>
</reference>
<dbReference type="Gene3D" id="3.30.2350.10">
    <property type="entry name" value="Pseudouridine synthase"/>
    <property type="match status" value="1"/>
</dbReference>
<name>A0A4D6YK08_9GAMM</name>
<dbReference type="CDD" id="cd02869">
    <property type="entry name" value="PseudoU_synth_RluA_like"/>
    <property type="match status" value="1"/>
</dbReference>
<comment type="function">
    <text evidence="2">Responsible for synthesis of pseudouridine from uracil at positions 955, 2504 and 2580 in 23S ribosomal RNA.</text>
</comment>
<dbReference type="GO" id="GO:0160141">
    <property type="term" value="F:23S rRNA pseudouridine(955/2504/2580) synthase activity"/>
    <property type="evidence" value="ECO:0007669"/>
    <property type="project" value="UniProtKB-EC"/>
</dbReference>
<dbReference type="InterPro" id="IPR006224">
    <property type="entry name" value="PsdUridine_synth_RluA-like_CS"/>
</dbReference>
<dbReference type="GO" id="GO:0000455">
    <property type="term" value="P:enzyme-directed rRNA pseudouridine synthesis"/>
    <property type="evidence" value="ECO:0007669"/>
    <property type="project" value="TreeGrafter"/>
</dbReference>
<dbReference type="InterPro" id="IPR002942">
    <property type="entry name" value="S4_RNA-bd"/>
</dbReference>
<organism evidence="11 12">
    <name type="scientific">Buchnera aphidicola</name>
    <name type="common">Sarucallis kahawaluokalani</name>
    <dbReference type="NCBI Taxonomy" id="1241878"/>
    <lineage>
        <taxon>Bacteria</taxon>
        <taxon>Pseudomonadati</taxon>
        <taxon>Pseudomonadota</taxon>
        <taxon>Gammaproteobacteria</taxon>
        <taxon>Enterobacterales</taxon>
        <taxon>Erwiniaceae</taxon>
        <taxon>Buchnera</taxon>
    </lineage>
</organism>
<evidence type="ECO:0000259" key="10">
    <source>
        <dbReference type="SMART" id="SM00363"/>
    </source>
</evidence>
<dbReference type="Proteomes" id="UP000298685">
    <property type="component" value="Chromosome"/>
</dbReference>
<dbReference type="SMART" id="SM00363">
    <property type="entry name" value="S4"/>
    <property type="match status" value="1"/>
</dbReference>
<comment type="catalytic activity">
    <reaction evidence="9">
        <text>a uridine in RNA = a pseudouridine in RNA</text>
        <dbReference type="Rhea" id="RHEA:48348"/>
        <dbReference type="Rhea" id="RHEA-COMP:12068"/>
        <dbReference type="Rhea" id="RHEA-COMP:12069"/>
        <dbReference type="ChEBI" id="CHEBI:65314"/>
        <dbReference type="ChEBI" id="CHEBI:65315"/>
    </reaction>
</comment>
<dbReference type="InterPro" id="IPR036986">
    <property type="entry name" value="S4_RNA-bd_sf"/>
</dbReference>
<dbReference type="AlphaFoldDB" id="A0A4D6YK08"/>
<dbReference type="RefSeq" id="WP_158350628.1">
    <property type="nucleotide sequence ID" value="NZ_CP032999.1"/>
</dbReference>
<dbReference type="NCBIfam" id="TIGR00005">
    <property type="entry name" value="rluA_subfam"/>
    <property type="match status" value="1"/>
</dbReference>
<proteinExistence type="inferred from homology"/>
<keyword evidence="5 8" id="KW-0694">RNA-binding</keyword>
<accession>A0A4D6YK08</accession>
<keyword evidence="4" id="KW-0698">rRNA processing</keyword>